<evidence type="ECO:0000256" key="1">
    <source>
        <dbReference type="SAM" id="Coils"/>
    </source>
</evidence>
<dbReference type="Proteomes" id="UP001642464">
    <property type="component" value="Unassembled WGS sequence"/>
</dbReference>
<comment type="caution">
    <text evidence="2">The sequence shown here is derived from an EMBL/GenBank/DDBJ whole genome shotgun (WGS) entry which is preliminary data.</text>
</comment>
<dbReference type="EMBL" id="CAXAMM010001780">
    <property type="protein sequence ID" value="CAK8993414.1"/>
    <property type="molecule type" value="Genomic_DNA"/>
</dbReference>
<protein>
    <submittedName>
        <fullName evidence="2">UBA domain-containing protein</fullName>
    </submittedName>
</protein>
<gene>
    <name evidence="2" type="ORF">SCF082_LOCUS3495</name>
</gene>
<proteinExistence type="predicted"/>
<name>A0ABP0HVF0_9DINO</name>
<keyword evidence="3" id="KW-1185">Reference proteome</keyword>
<accession>A0ABP0HVF0</accession>
<feature type="coiled-coil region" evidence="1">
    <location>
        <begin position="147"/>
        <end position="174"/>
    </location>
</feature>
<keyword evidence="1" id="KW-0175">Coiled coil</keyword>
<reference evidence="2 3" key="1">
    <citation type="submission" date="2024-02" db="EMBL/GenBank/DDBJ databases">
        <authorList>
            <person name="Chen Y."/>
            <person name="Shah S."/>
            <person name="Dougan E. K."/>
            <person name="Thang M."/>
            <person name="Chan C."/>
        </authorList>
    </citation>
    <scope>NUCLEOTIDE SEQUENCE [LARGE SCALE GENOMIC DNA]</scope>
</reference>
<evidence type="ECO:0000313" key="2">
    <source>
        <dbReference type="EMBL" id="CAK8993414.1"/>
    </source>
</evidence>
<evidence type="ECO:0000313" key="3">
    <source>
        <dbReference type="Proteomes" id="UP001642464"/>
    </source>
</evidence>
<sequence length="267" mass="29559">MLKAWLQNPNLSEMFVEEKYHSWVSSLHTDRHVTVTLFQLEKMYGTTKEAQAFIAELCRGQSGTPHPQAPQVAKARMFKVLKEVVDETSKGESSSSGVSISGRVSESKAKELLKKQLGGLGDGIGNFLDMKTGAIKSKKPKKEKTAEEEAIAEVKKLEKKCKALSNDLDKVIEELVTHKVRNCSELVSCLEKHVPVVASELTRVSTMAAVAISEVDVQKTVSFVTEHKETLKPIDIDVRDGKRRVTSAKGPKRKKVAEIEEVSDLED</sequence>
<organism evidence="2 3">
    <name type="scientific">Durusdinium trenchii</name>
    <dbReference type="NCBI Taxonomy" id="1381693"/>
    <lineage>
        <taxon>Eukaryota</taxon>
        <taxon>Sar</taxon>
        <taxon>Alveolata</taxon>
        <taxon>Dinophyceae</taxon>
        <taxon>Suessiales</taxon>
        <taxon>Symbiodiniaceae</taxon>
        <taxon>Durusdinium</taxon>
    </lineage>
</organism>